<dbReference type="InterPro" id="IPR039551">
    <property type="entry name" value="Cho/carn_acyl_trans"/>
</dbReference>
<dbReference type="OrthoDB" id="240216at2759"/>
<dbReference type="EMBL" id="KV419033">
    <property type="protein sequence ID" value="KZP02080.1"/>
    <property type="molecule type" value="Genomic_DNA"/>
</dbReference>
<evidence type="ECO:0000256" key="1">
    <source>
        <dbReference type="ARBA" id="ARBA00005232"/>
    </source>
</evidence>
<dbReference type="Gene3D" id="3.30.559.10">
    <property type="entry name" value="Chloramphenicol acetyltransferase-like domain"/>
    <property type="match status" value="1"/>
</dbReference>
<evidence type="ECO:0000256" key="4">
    <source>
        <dbReference type="PIRSR" id="PIRSR600542-1"/>
    </source>
</evidence>
<dbReference type="InterPro" id="IPR042231">
    <property type="entry name" value="Cho/carn_acyl_trans_2"/>
</dbReference>
<dbReference type="PROSITE" id="PS00440">
    <property type="entry name" value="ACYLTRANSF_C_2"/>
    <property type="match status" value="1"/>
</dbReference>
<protein>
    <submittedName>
        <fullName evidence="7">CoA-dependent acyltransferase</fullName>
    </submittedName>
</protein>
<reference evidence="7 8" key="1">
    <citation type="journal article" date="2016" name="Mol. Biol. Evol.">
        <title>Comparative Genomics of Early-Diverging Mushroom-Forming Fungi Provides Insights into the Origins of Lignocellulose Decay Capabilities.</title>
        <authorList>
            <person name="Nagy L.G."/>
            <person name="Riley R."/>
            <person name="Tritt A."/>
            <person name="Adam C."/>
            <person name="Daum C."/>
            <person name="Floudas D."/>
            <person name="Sun H."/>
            <person name="Yadav J.S."/>
            <person name="Pangilinan J."/>
            <person name="Larsson K.H."/>
            <person name="Matsuura K."/>
            <person name="Barry K."/>
            <person name="Labutti K."/>
            <person name="Kuo R."/>
            <person name="Ohm R.A."/>
            <person name="Bhattacharya S.S."/>
            <person name="Shirouzu T."/>
            <person name="Yoshinaga Y."/>
            <person name="Martin F.M."/>
            <person name="Grigoriev I.V."/>
            <person name="Hibbett D.S."/>
        </authorList>
    </citation>
    <scope>NUCLEOTIDE SEQUENCE [LARGE SCALE GENOMIC DNA]</scope>
    <source>
        <strain evidence="7 8">CBS 109695</strain>
    </source>
</reference>
<keyword evidence="2 5" id="KW-0808">Transferase</keyword>
<dbReference type="GO" id="GO:0016746">
    <property type="term" value="F:acyltransferase activity"/>
    <property type="evidence" value="ECO:0007669"/>
    <property type="project" value="UniProtKB-KW"/>
</dbReference>
<sequence length="350" mass="38408">SLPKLPVPALPATFARLKQSLIPLASSPSELAAANSKIDAFAEIAGPELQKRLLKHAEGREHWLEAWWDDLAYQSYRDSIIINVSYFYGFTPQPAHLPQSPAARAASIAHGALLFRRKLCEGTLAPDVGGRCMDSFRWMFDCSRVPGPSGIDWSITHAASASHENPHIVVFRGNVPWKVQASSFADLERAFQQDPGLVWSMFDPKKVNLRAFHLRQGALQAKGRHNWQTAGRRESHIYGNSAHGPPVGLLPTQNRDVWAAVYPLLTASPVNADIIHTIHSAAFCVSLDAAHPPDADPHRPVNFSRALWHGGKGGKALGNRWVDKPVSFIVYDDASAGIMCEHSMMDGTPT</sequence>
<dbReference type="Proteomes" id="UP000076532">
    <property type="component" value="Unassembled WGS sequence"/>
</dbReference>
<keyword evidence="3 5" id="KW-0012">Acyltransferase</keyword>
<evidence type="ECO:0000313" key="7">
    <source>
        <dbReference type="EMBL" id="KZP02080.1"/>
    </source>
</evidence>
<evidence type="ECO:0000256" key="2">
    <source>
        <dbReference type="ARBA" id="ARBA00022679"/>
    </source>
</evidence>
<dbReference type="PANTHER" id="PTHR22589:SF103">
    <property type="entry name" value="CARNITINE O-ACETYL-TRANSFERASE, ISOFORM A-RELATED"/>
    <property type="match status" value="1"/>
</dbReference>
<feature type="domain" description="Choline/carnitine acyltransferase" evidence="6">
    <location>
        <begin position="5"/>
        <end position="350"/>
    </location>
</feature>
<evidence type="ECO:0000256" key="3">
    <source>
        <dbReference type="ARBA" id="ARBA00023315"/>
    </source>
</evidence>
<dbReference type="InterPro" id="IPR000542">
    <property type="entry name" value="Carn_acyl_trans"/>
</dbReference>
<dbReference type="PANTHER" id="PTHR22589">
    <property type="entry name" value="CARNITINE O-ACYLTRANSFERASE"/>
    <property type="match status" value="1"/>
</dbReference>
<feature type="non-terminal residue" evidence="7">
    <location>
        <position position="350"/>
    </location>
</feature>
<dbReference type="Gene3D" id="3.30.559.70">
    <property type="entry name" value="Choline/Carnitine o-acyltransferase, domain 2"/>
    <property type="match status" value="1"/>
</dbReference>
<dbReference type="AlphaFoldDB" id="A0A167SMX4"/>
<feature type="active site" description="Proton acceptor" evidence="4">
    <location>
        <position position="342"/>
    </location>
</feature>
<proteinExistence type="inferred from homology"/>
<organism evidence="7 8">
    <name type="scientific">Athelia psychrophila</name>
    <dbReference type="NCBI Taxonomy" id="1759441"/>
    <lineage>
        <taxon>Eukaryota</taxon>
        <taxon>Fungi</taxon>
        <taxon>Dikarya</taxon>
        <taxon>Basidiomycota</taxon>
        <taxon>Agaricomycotina</taxon>
        <taxon>Agaricomycetes</taxon>
        <taxon>Agaricomycetidae</taxon>
        <taxon>Atheliales</taxon>
        <taxon>Atheliaceae</taxon>
        <taxon>Athelia</taxon>
    </lineage>
</organism>
<dbReference type="STRING" id="436010.A0A167SMX4"/>
<dbReference type="SUPFAM" id="SSF52777">
    <property type="entry name" value="CoA-dependent acyltransferases"/>
    <property type="match status" value="1"/>
</dbReference>
<dbReference type="InterPro" id="IPR023213">
    <property type="entry name" value="CAT-like_dom_sf"/>
</dbReference>
<gene>
    <name evidence="7" type="ORF">FIBSPDRAFT_906175</name>
</gene>
<feature type="non-terminal residue" evidence="7">
    <location>
        <position position="1"/>
    </location>
</feature>
<comment type="similarity">
    <text evidence="1 5">Belongs to the carnitine/choline acetyltransferase family.</text>
</comment>
<accession>A0A167SMX4</accession>
<keyword evidence="8" id="KW-1185">Reference proteome</keyword>
<dbReference type="Pfam" id="PF00755">
    <property type="entry name" value="Carn_acyltransf"/>
    <property type="match status" value="1"/>
</dbReference>
<evidence type="ECO:0000313" key="8">
    <source>
        <dbReference type="Proteomes" id="UP000076532"/>
    </source>
</evidence>
<evidence type="ECO:0000256" key="5">
    <source>
        <dbReference type="RuleBase" id="RU003801"/>
    </source>
</evidence>
<name>A0A167SMX4_9AGAM</name>
<evidence type="ECO:0000259" key="6">
    <source>
        <dbReference type="Pfam" id="PF00755"/>
    </source>
</evidence>